<dbReference type="AlphaFoldDB" id="A0A7J6BT48"/>
<organism evidence="1 2">
    <name type="scientific">Onychostoma macrolepis</name>
    <dbReference type="NCBI Taxonomy" id="369639"/>
    <lineage>
        <taxon>Eukaryota</taxon>
        <taxon>Metazoa</taxon>
        <taxon>Chordata</taxon>
        <taxon>Craniata</taxon>
        <taxon>Vertebrata</taxon>
        <taxon>Euteleostomi</taxon>
        <taxon>Actinopterygii</taxon>
        <taxon>Neopterygii</taxon>
        <taxon>Teleostei</taxon>
        <taxon>Ostariophysi</taxon>
        <taxon>Cypriniformes</taxon>
        <taxon>Cyprinidae</taxon>
        <taxon>Acrossocheilinae</taxon>
        <taxon>Onychostoma</taxon>
    </lineage>
</organism>
<comment type="caution">
    <text evidence="1">The sequence shown here is derived from an EMBL/GenBank/DDBJ whole genome shotgun (WGS) entry which is preliminary data.</text>
</comment>
<dbReference type="Proteomes" id="UP000579812">
    <property type="component" value="Unassembled WGS sequence"/>
</dbReference>
<sequence length="78" mass="8792">MNVGGSEPSHLTSSAHRHISLDVESAVCLQQKLAEQLSRKEDPITTFFYSLKEIIQLGEDLTSRNSSRITQLFCQTRL</sequence>
<proteinExistence type="predicted"/>
<evidence type="ECO:0000313" key="2">
    <source>
        <dbReference type="Proteomes" id="UP000579812"/>
    </source>
</evidence>
<name>A0A7J6BT48_9TELE</name>
<reference evidence="1 2" key="1">
    <citation type="submission" date="2020-04" db="EMBL/GenBank/DDBJ databases">
        <title>Chromosome-level genome assembly of a cyprinid fish Onychostoma macrolepis by integration of Nanopore Sequencing, Bionano and Hi-C technology.</title>
        <authorList>
            <person name="Wang D."/>
        </authorList>
    </citation>
    <scope>NUCLEOTIDE SEQUENCE [LARGE SCALE GENOMIC DNA]</scope>
    <source>
        <strain evidence="1">SWU-2019</strain>
        <tissue evidence="1">Muscle</tissue>
    </source>
</reference>
<gene>
    <name evidence="1" type="ORF">G5714_020176</name>
</gene>
<protein>
    <submittedName>
        <fullName evidence="1">Uncharacterized protein</fullName>
    </submittedName>
</protein>
<dbReference type="EMBL" id="JAAMOB010000021">
    <property type="protein sequence ID" value="KAF4098146.1"/>
    <property type="molecule type" value="Genomic_DNA"/>
</dbReference>
<evidence type="ECO:0000313" key="1">
    <source>
        <dbReference type="EMBL" id="KAF4098146.1"/>
    </source>
</evidence>
<accession>A0A7J6BT48</accession>
<keyword evidence="2" id="KW-1185">Reference proteome</keyword>